<dbReference type="HOGENOM" id="CLU_2549344_0_0_1"/>
<reference evidence="3" key="2">
    <citation type="submission" date="2015-01" db="EMBL/GenBank/DDBJ databases">
        <title>Evolutionary Origins and Diversification of the Mycorrhizal Mutualists.</title>
        <authorList>
            <consortium name="DOE Joint Genome Institute"/>
            <consortium name="Mycorrhizal Genomics Consortium"/>
            <person name="Kohler A."/>
            <person name="Kuo A."/>
            <person name="Nagy L.G."/>
            <person name="Floudas D."/>
            <person name="Copeland A."/>
            <person name="Barry K.W."/>
            <person name="Cichocki N."/>
            <person name="Veneault-Fourrey C."/>
            <person name="LaButti K."/>
            <person name="Lindquist E.A."/>
            <person name="Lipzen A."/>
            <person name="Lundell T."/>
            <person name="Morin E."/>
            <person name="Murat C."/>
            <person name="Riley R."/>
            <person name="Ohm R."/>
            <person name="Sun H."/>
            <person name="Tunlid A."/>
            <person name="Henrissat B."/>
            <person name="Grigoriev I.V."/>
            <person name="Hibbett D.S."/>
            <person name="Martin F."/>
        </authorList>
    </citation>
    <scope>NUCLEOTIDE SEQUENCE [LARGE SCALE GENOMIC DNA]</scope>
    <source>
        <strain evidence="3">MAFF 305830</strain>
    </source>
</reference>
<feature type="non-terminal residue" evidence="2">
    <location>
        <position position="83"/>
    </location>
</feature>
<proteinExistence type="predicted"/>
<feature type="compositionally biased region" description="Polar residues" evidence="1">
    <location>
        <begin position="50"/>
        <end position="83"/>
    </location>
</feature>
<feature type="region of interest" description="Disordered" evidence="1">
    <location>
        <begin position="41"/>
        <end position="83"/>
    </location>
</feature>
<protein>
    <submittedName>
        <fullName evidence="2">Uncharacterized protein</fullName>
    </submittedName>
</protein>
<gene>
    <name evidence="2" type="ORF">M408DRAFT_55513</name>
</gene>
<sequence length="83" mass="9426">ATHPSTSRKCPAFLRKQGILHARNPEYALPYFQTEDDWTWEQPQAPKPFPTQQTVTASATTKKNAPAGTQQKARLRQTQLSFQ</sequence>
<keyword evidence="3" id="KW-1185">Reference proteome</keyword>
<accession>A0A0C2X7A8</accession>
<dbReference type="Proteomes" id="UP000054097">
    <property type="component" value="Unassembled WGS sequence"/>
</dbReference>
<evidence type="ECO:0000313" key="3">
    <source>
        <dbReference type="Proteomes" id="UP000054097"/>
    </source>
</evidence>
<organism evidence="2 3">
    <name type="scientific">Serendipita vermifera MAFF 305830</name>
    <dbReference type="NCBI Taxonomy" id="933852"/>
    <lineage>
        <taxon>Eukaryota</taxon>
        <taxon>Fungi</taxon>
        <taxon>Dikarya</taxon>
        <taxon>Basidiomycota</taxon>
        <taxon>Agaricomycotina</taxon>
        <taxon>Agaricomycetes</taxon>
        <taxon>Sebacinales</taxon>
        <taxon>Serendipitaceae</taxon>
        <taxon>Serendipita</taxon>
    </lineage>
</organism>
<name>A0A0C2X7A8_SERVB</name>
<dbReference type="OrthoDB" id="4230923at2759"/>
<evidence type="ECO:0000313" key="2">
    <source>
        <dbReference type="EMBL" id="KIM25137.1"/>
    </source>
</evidence>
<feature type="non-terminal residue" evidence="2">
    <location>
        <position position="1"/>
    </location>
</feature>
<reference evidence="2 3" key="1">
    <citation type="submission" date="2014-04" db="EMBL/GenBank/DDBJ databases">
        <authorList>
            <consortium name="DOE Joint Genome Institute"/>
            <person name="Kuo A."/>
            <person name="Zuccaro A."/>
            <person name="Kohler A."/>
            <person name="Nagy L.G."/>
            <person name="Floudas D."/>
            <person name="Copeland A."/>
            <person name="Barry K.W."/>
            <person name="Cichocki N."/>
            <person name="Veneault-Fourrey C."/>
            <person name="LaButti K."/>
            <person name="Lindquist E.A."/>
            <person name="Lipzen A."/>
            <person name="Lundell T."/>
            <person name="Morin E."/>
            <person name="Murat C."/>
            <person name="Sun H."/>
            <person name="Tunlid A."/>
            <person name="Henrissat B."/>
            <person name="Grigoriev I.V."/>
            <person name="Hibbett D.S."/>
            <person name="Martin F."/>
            <person name="Nordberg H.P."/>
            <person name="Cantor M.N."/>
            <person name="Hua S.X."/>
        </authorList>
    </citation>
    <scope>NUCLEOTIDE SEQUENCE [LARGE SCALE GENOMIC DNA]</scope>
    <source>
        <strain evidence="2 3">MAFF 305830</strain>
    </source>
</reference>
<evidence type="ECO:0000256" key="1">
    <source>
        <dbReference type="SAM" id="MobiDB-lite"/>
    </source>
</evidence>
<dbReference type="AlphaFoldDB" id="A0A0C2X7A8"/>
<dbReference type="EMBL" id="KN824317">
    <property type="protein sequence ID" value="KIM25137.1"/>
    <property type="molecule type" value="Genomic_DNA"/>
</dbReference>